<sequence length="421" mass="44495">MSDDDVCLANNSEEASSPGNNSRKLVAVQKKEFLHKIQIAAETKMGPCRGVAGAFVVLLLSAAQAPPSAEAQYLPQQYTSQSMCQCPPGYRPVYGDATGTGGGSKIFKATLILEECPPCPTGYSNAVQPSFGYNSQQGLNSNYLTPYGQQQPSLLTNQGPYGTNQQPFDQYSLYGGGGVPQQQQPFGSQGGQFGQGFNPATSGQFGQSGGNGGFNQPYGAGGNQPGAFTPNAPFPQANQPFGQQGYPQSSSPNFQSGQPGGAGQNFQYPGSGPLQSGFGNQPPLSASQPGYPQQQFGFQGQQPNLLSPTGFQPPYFAGAGTGAEGAGSPNQPGYLPNFRGDRFTNPQRIQETRALNEPFYAANGGEPHYPGGVQDIIIPSQQPGGQPNLSPYGRPYETEKAVVAEAAKEKAKERRLRRRKR</sequence>
<evidence type="ECO:0000313" key="3">
    <source>
        <dbReference type="Proteomes" id="UP001201812"/>
    </source>
</evidence>
<keyword evidence="3" id="KW-1185">Reference proteome</keyword>
<feature type="region of interest" description="Disordered" evidence="1">
    <location>
        <begin position="1"/>
        <end position="22"/>
    </location>
</feature>
<organism evidence="2 3">
    <name type="scientific">Ditylenchus destructor</name>
    <dbReference type="NCBI Taxonomy" id="166010"/>
    <lineage>
        <taxon>Eukaryota</taxon>
        <taxon>Metazoa</taxon>
        <taxon>Ecdysozoa</taxon>
        <taxon>Nematoda</taxon>
        <taxon>Chromadorea</taxon>
        <taxon>Rhabditida</taxon>
        <taxon>Tylenchina</taxon>
        <taxon>Tylenchomorpha</taxon>
        <taxon>Sphaerularioidea</taxon>
        <taxon>Anguinidae</taxon>
        <taxon>Anguininae</taxon>
        <taxon>Ditylenchus</taxon>
    </lineage>
</organism>
<feature type="compositionally biased region" description="Polar residues" evidence="1">
    <location>
        <begin position="236"/>
        <end position="257"/>
    </location>
</feature>
<feature type="compositionally biased region" description="Polar residues" evidence="1">
    <location>
        <begin position="9"/>
        <end position="22"/>
    </location>
</feature>
<reference evidence="2" key="1">
    <citation type="submission" date="2022-01" db="EMBL/GenBank/DDBJ databases">
        <title>Genome Sequence Resource for Two Populations of Ditylenchus destructor, the Migratory Endoparasitic Phytonematode.</title>
        <authorList>
            <person name="Zhang H."/>
            <person name="Lin R."/>
            <person name="Xie B."/>
        </authorList>
    </citation>
    <scope>NUCLEOTIDE SEQUENCE</scope>
    <source>
        <strain evidence="2">BazhouSP</strain>
    </source>
</reference>
<gene>
    <name evidence="2" type="ORF">DdX_01803</name>
</gene>
<dbReference type="EMBL" id="JAKKPZ010000001">
    <property type="protein sequence ID" value="KAI1729555.1"/>
    <property type="molecule type" value="Genomic_DNA"/>
</dbReference>
<dbReference type="AlphaFoldDB" id="A0AAD4NIR7"/>
<evidence type="ECO:0000313" key="2">
    <source>
        <dbReference type="EMBL" id="KAI1729555.1"/>
    </source>
</evidence>
<feature type="compositionally biased region" description="Low complexity" evidence="1">
    <location>
        <begin position="288"/>
        <end position="303"/>
    </location>
</feature>
<comment type="caution">
    <text evidence="2">The sequence shown here is derived from an EMBL/GenBank/DDBJ whole genome shotgun (WGS) entry which is preliminary data.</text>
</comment>
<feature type="compositionally biased region" description="Polar residues" evidence="1">
    <location>
        <begin position="142"/>
        <end position="169"/>
    </location>
</feature>
<feature type="region of interest" description="Disordered" evidence="1">
    <location>
        <begin position="142"/>
        <end position="310"/>
    </location>
</feature>
<proteinExistence type="predicted"/>
<dbReference type="Proteomes" id="UP001201812">
    <property type="component" value="Unassembled WGS sequence"/>
</dbReference>
<feature type="compositionally biased region" description="Polar residues" evidence="1">
    <location>
        <begin position="264"/>
        <end position="287"/>
    </location>
</feature>
<name>A0AAD4NIR7_9BILA</name>
<accession>A0AAD4NIR7</accession>
<feature type="compositionally biased region" description="Gly residues" evidence="1">
    <location>
        <begin position="206"/>
        <end position="224"/>
    </location>
</feature>
<evidence type="ECO:0000256" key="1">
    <source>
        <dbReference type="SAM" id="MobiDB-lite"/>
    </source>
</evidence>
<protein>
    <submittedName>
        <fullName evidence="2">Uncharacterized protein</fullName>
    </submittedName>
</protein>